<evidence type="ECO:0000313" key="2">
    <source>
        <dbReference type="Proteomes" id="UP001060245"/>
    </source>
</evidence>
<keyword evidence="2" id="KW-1185">Reference proteome</keyword>
<dbReference type="Proteomes" id="UP001060245">
    <property type="component" value="Chromosome"/>
</dbReference>
<protein>
    <submittedName>
        <fullName evidence="1">Uroporphyrinogen decarboxylase</fullName>
        <ecNumber evidence="1">4.1.1.37</ecNumber>
    </submittedName>
</protein>
<proteinExistence type="predicted"/>
<dbReference type="EMBL" id="CP101471">
    <property type="protein sequence ID" value="UTT52628.1"/>
    <property type="molecule type" value="Genomic_DNA"/>
</dbReference>
<reference evidence="1" key="1">
    <citation type="submission" date="2022-07" db="EMBL/GenBank/DDBJ databases">
        <title>Complete genome of DND4.</title>
        <authorList>
            <person name="Cao G."/>
        </authorList>
    </citation>
    <scope>NUCLEOTIDE SEQUENCE</scope>
    <source>
        <strain evidence="1">DND4</strain>
    </source>
</reference>
<accession>A0ACD4B4V2</accession>
<sequence>MALSDAPLLRALAGDRPPHAPVWFMRQAGRSLPEYRDLRVGTRMLDACLTPDLAAEITLQPVRRHGVDAAVFFSDIVIPLRLAGVEVEIEPGRGPVFANPVRTAADVDRITAIDPDDLDGTAIAEAVRLVTAELGDTPLIGFAGAPFTLAAYLVEGGPSKEHLRARAMMHSDPASWNRLAGWLAQVSRRFLETQRDAGASVVQLFDSWAGSLSTADYRAFVAPHSHAALSGIGLPTIHFGVGTGPFLADMRLDGVADGVGVDWRQPLDEAAAILGPDVTVQGNIDPALLSAPWAVLEAHVRDVVERGRAARAHILNLGHGVPPETDPDQLTRIVELAHTI</sequence>
<evidence type="ECO:0000313" key="1">
    <source>
        <dbReference type="EMBL" id="UTT52628.1"/>
    </source>
</evidence>
<keyword evidence="1" id="KW-0456">Lyase</keyword>
<organism evidence="1 2">
    <name type="scientific">Microbacterium maritypicum</name>
    <name type="common">Microbacterium liquefaciens</name>
    <dbReference type="NCBI Taxonomy" id="33918"/>
    <lineage>
        <taxon>Bacteria</taxon>
        <taxon>Bacillati</taxon>
        <taxon>Actinomycetota</taxon>
        <taxon>Actinomycetes</taxon>
        <taxon>Micrococcales</taxon>
        <taxon>Microbacteriaceae</taxon>
        <taxon>Microbacterium</taxon>
    </lineage>
</organism>
<gene>
    <name evidence="1" type="primary">hemE</name>
    <name evidence="1" type="ORF">NMQ05_16335</name>
</gene>
<dbReference type="EC" id="4.1.1.37" evidence="1"/>
<name>A0ACD4B4V2_MICMQ</name>